<feature type="domain" description="tRNase Z endonuclease" evidence="13">
    <location>
        <begin position="69"/>
        <end position="130"/>
    </location>
</feature>
<keyword evidence="7" id="KW-0479">Metal-binding</keyword>
<organism evidence="14 15">
    <name type="scientific">Gibberella zeae (strain ATCC MYA-4620 / CBS 123657 / FGSC 9075 / NRRL 31084 / PH-1)</name>
    <name type="common">Wheat head blight fungus</name>
    <name type="synonym">Fusarium graminearum</name>
    <dbReference type="NCBI Taxonomy" id="229533"/>
    <lineage>
        <taxon>Eukaryota</taxon>
        <taxon>Fungi</taxon>
        <taxon>Dikarya</taxon>
        <taxon>Ascomycota</taxon>
        <taxon>Pezizomycotina</taxon>
        <taxon>Sordariomycetes</taxon>
        <taxon>Hypocreomycetidae</taxon>
        <taxon>Hypocreales</taxon>
        <taxon>Nectriaceae</taxon>
        <taxon>Fusarium</taxon>
    </lineage>
</organism>
<dbReference type="Pfam" id="PF13691">
    <property type="entry name" value="Lactamase_B_4"/>
    <property type="match status" value="1"/>
</dbReference>
<dbReference type="EC" id="3.1.26.11" evidence="4"/>
<gene>
    <name evidence="14" type="ORF">FGRAMPH1_01T22791</name>
</gene>
<protein>
    <recommendedName>
        <fullName evidence="4">ribonuclease Z</fullName>
        <ecNumber evidence="4">3.1.26.11</ecNumber>
    </recommendedName>
</protein>
<dbReference type="eggNOG" id="KOG2121">
    <property type="taxonomic scope" value="Eukaryota"/>
</dbReference>
<evidence type="ECO:0000256" key="9">
    <source>
        <dbReference type="ARBA" id="ARBA00022801"/>
    </source>
</evidence>
<dbReference type="InterPro" id="IPR047151">
    <property type="entry name" value="RNZ2-like"/>
</dbReference>
<reference evidence="14 15" key="3">
    <citation type="journal article" date="2015" name="BMC Genomics">
        <title>The completed genome sequence of the pathogenic ascomycete fungus Fusarium graminearum.</title>
        <authorList>
            <person name="King R."/>
            <person name="Urban M."/>
            <person name="Hammond-Kosack M.C."/>
            <person name="Hassani-Pak K."/>
            <person name="Hammond-Kosack K.E."/>
        </authorList>
    </citation>
    <scope>NUCLEOTIDE SEQUENCE [LARGE SCALE GENOMIC DNA]</scope>
    <source>
        <strain evidence="15">ATCC MYA-4620 / CBS 123657 / FGSC 9075 / NRRL 31084 / PH-1</strain>
    </source>
</reference>
<dbReference type="Proteomes" id="UP000070720">
    <property type="component" value="Chromosome 4"/>
</dbReference>
<dbReference type="Pfam" id="PF12706">
    <property type="entry name" value="Lactamase_B_2"/>
    <property type="match status" value="1"/>
</dbReference>
<evidence type="ECO:0000259" key="13">
    <source>
        <dbReference type="Pfam" id="PF13691"/>
    </source>
</evidence>
<dbReference type="InterPro" id="IPR027794">
    <property type="entry name" value="tRNase_Z_dom"/>
</dbReference>
<comment type="catalytic activity">
    <reaction evidence="1">
        <text>Endonucleolytic cleavage of RNA, removing extra 3' nucleotides from tRNA precursor, generating 3' termini of tRNAs. A 3'-hydroxy group is left at the tRNA terminus and a 5'-phosphoryl group is left at the trailer molecule.</text>
        <dbReference type="EC" id="3.1.26.11"/>
    </reaction>
</comment>
<dbReference type="VEuPathDB" id="FungiDB:FGRAMPH1_01G22791"/>
<dbReference type="InParanoid" id="A0A1C3YL10"/>
<keyword evidence="9" id="KW-0378">Hydrolase</keyword>
<evidence type="ECO:0000259" key="12">
    <source>
        <dbReference type="Pfam" id="PF12706"/>
    </source>
</evidence>
<evidence type="ECO:0000256" key="5">
    <source>
        <dbReference type="ARBA" id="ARBA00022694"/>
    </source>
</evidence>
<dbReference type="EMBL" id="HG970335">
    <property type="protein sequence ID" value="SCB65087.1"/>
    <property type="molecule type" value="Genomic_DNA"/>
</dbReference>
<dbReference type="GO" id="GO:0046872">
    <property type="term" value="F:metal ion binding"/>
    <property type="evidence" value="ECO:0007669"/>
    <property type="project" value="UniProtKB-KW"/>
</dbReference>
<dbReference type="GO" id="GO:0042781">
    <property type="term" value="F:3'-tRNA processing endoribonuclease activity"/>
    <property type="evidence" value="ECO:0007669"/>
    <property type="project" value="UniProtKB-EC"/>
</dbReference>
<evidence type="ECO:0000313" key="14">
    <source>
        <dbReference type="EMBL" id="SCB65087.1"/>
    </source>
</evidence>
<evidence type="ECO:0000256" key="11">
    <source>
        <dbReference type="SAM" id="MobiDB-lite"/>
    </source>
</evidence>
<feature type="region of interest" description="Disordered" evidence="11">
    <location>
        <begin position="230"/>
        <end position="263"/>
    </location>
</feature>
<keyword evidence="5" id="KW-0819">tRNA processing</keyword>
<keyword evidence="10" id="KW-0862">Zinc</keyword>
<keyword evidence="8" id="KW-0255">Endonuclease</keyword>
<dbReference type="PANTHER" id="PTHR12553:SF49">
    <property type="entry name" value="ZINC PHOSPHODIESTERASE ELAC PROTEIN 2"/>
    <property type="match status" value="1"/>
</dbReference>
<evidence type="ECO:0000256" key="10">
    <source>
        <dbReference type="ARBA" id="ARBA00022833"/>
    </source>
</evidence>
<accession>A0A1C3YL10</accession>
<dbReference type="Gene3D" id="3.60.15.10">
    <property type="entry name" value="Ribonuclease Z/Hydroxyacylglutathione hydrolase-like"/>
    <property type="match status" value="2"/>
</dbReference>
<keyword evidence="6" id="KW-0540">Nuclease</keyword>
<evidence type="ECO:0000256" key="8">
    <source>
        <dbReference type="ARBA" id="ARBA00022759"/>
    </source>
</evidence>
<evidence type="ECO:0000256" key="2">
    <source>
        <dbReference type="ARBA" id="ARBA00001947"/>
    </source>
</evidence>
<reference evidence="15" key="2">
    <citation type="journal article" date="2010" name="Nature">
        <title>Comparative genomics reveals mobile pathogenicity chromosomes in Fusarium.</title>
        <authorList>
            <person name="Ma L.J."/>
            <person name="van der Does H.C."/>
            <person name="Borkovich K.A."/>
            <person name="Coleman J.J."/>
            <person name="Daboussi M.J."/>
            <person name="Di Pietro A."/>
            <person name="Dufresne M."/>
            <person name="Freitag M."/>
            <person name="Grabherr M."/>
            <person name="Henrissat B."/>
            <person name="Houterman P.M."/>
            <person name="Kang S."/>
            <person name="Shim W.B."/>
            <person name="Woloshuk C."/>
            <person name="Xie X."/>
            <person name="Xu J.R."/>
            <person name="Antoniw J."/>
            <person name="Baker S.E."/>
            <person name="Bluhm B.H."/>
            <person name="Breakspear A."/>
            <person name="Brown D.W."/>
            <person name="Butchko R.A."/>
            <person name="Chapman S."/>
            <person name="Coulson R."/>
            <person name="Coutinho P.M."/>
            <person name="Danchin E.G."/>
            <person name="Diener A."/>
            <person name="Gale L.R."/>
            <person name="Gardiner D.M."/>
            <person name="Goff S."/>
            <person name="Hammond-Kosack K.E."/>
            <person name="Hilburn K."/>
            <person name="Hua-Van A."/>
            <person name="Jonkers W."/>
            <person name="Kazan K."/>
            <person name="Kodira C.D."/>
            <person name="Koehrsen M."/>
            <person name="Kumar L."/>
            <person name="Lee Y.H."/>
            <person name="Li L."/>
            <person name="Manners J.M."/>
            <person name="Miranda-Saavedra D."/>
            <person name="Mukherjee M."/>
            <person name="Park G."/>
            <person name="Park J."/>
            <person name="Park S.Y."/>
            <person name="Proctor R.H."/>
            <person name="Regev A."/>
            <person name="Ruiz-Roldan M.C."/>
            <person name="Sain D."/>
            <person name="Sakthikumar S."/>
            <person name="Sykes S."/>
            <person name="Schwartz D.C."/>
            <person name="Turgeon B.G."/>
            <person name="Wapinski I."/>
            <person name="Yoder O."/>
            <person name="Young S."/>
            <person name="Zeng Q."/>
            <person name="Zhou S."/>
            <person name="Galagan J."/>
            <person name="Cuomo C.A."/>
            <person name="Kistler H.C."/>
            <person name="Rep M."/>
        </authorList>
    </citation>
    <scope>GENOME REANNOTATION</scope>
    <source>
        <strain evidence="15">ATCC MYA-4620 / CBS 123657 / FGSC 9075 / NRRL 31084 / PH-1</strain>
    </source>
</reference>
<evidence type="ECO:0000256" key="6">
    <source>
        <dbReference type="ARBA" id="ARBA00022722"/>
    </source>
</evidence>
<proteinExistence type="inferred from homology"/>
<sequence>MQTWGRRRLSHLLSSSSRLSLLSIQPRCPSSPGPFVSRRSGSSLLRRKLFKRPSDTTALALAMSTTVEIASAPTVDSPGTCLLVHTDRRSYIFGRPEEGTQRAFQSSKIRMGPTEQVFLSGTVSWQQVGGLFGYVLTVGGVLDASKEQEAITNERRRERGLVAFKESPPQALHIHGGENLNHTLAACRPVILRQPIVVKTHEHREDPRINSIKLLRPDWEDDSIRVWKIPIQQGRPSSSKKRRRSSAGSGGSPDSSEPQFKEPATLSDYRLAASLVENLMFNGTVRGNGTVIPIKLANARPNDILFWRSNGDFQPYNGPRPGHANFEDKDEFVWKLPTTEDSEELRFNYPNLTHRPLPPTVYSRTSMCYLVKCLPRRGKFDAIKAKELKVPVVDYKKLIAGQTIETEAGVTVTPEMVVGSDIPGHGFIVADIESHDLIDSFMGRLEWSSSLMDDVVAVYWILGPGLAGDARIQKFVDEHPTLKHFFCAKDTCPNMISLAGPAQLQTKLRVIDPDRFSLLDFDNHVRGVLPSGPQVQSGRTGNKINLMPRLRFDVGNVVPFPDLVQQFKSINEDVEIMKLVEEASREISDPEFLRKLEEDEKDIPNRDTEIIPLGTGSSIPGKYRNVSSTLIRVPGIGNYLLDAGEGTLGQIRRLFGEKETGNILRDLKCIVISHLHADHHLGTPMLIKAWYEHTINNSNAKLAISCVARYQALLEEVSQVEDIGFHRLHFPNAEADTNTKRGHGRYELKDNTFGLKAITRIPVPHCWLAMATELELTSGLRIAYSGDCRPSTEFATTCQGAHLLVHECTFDDDMISHAKKKMHSTMSEALGIAKQMKARKTLLTHFSQRYVKADSLKEQKRDDSGDVLMAFDHMKVKLGDFRKAAAFQPVIAQLLVKTNTSG</sequence>
<dbReference type="GO" id="GO:0005739">
    <property type="term" value="C:mitochondrion"/>
    <property type="evidence" value="ECO:0007669"/>
    <property type="project" value="TreeGrafter"/>
</dbReference>
<dbReference type="GO" id="GO:1990180">
    <property type="term" value="P:mitochondrial tRNA 3'-end processing"/>
    <property type="evidence" value="ECO:0007669"/>
    <property type="project" value="TreeGrafter"/>
</dbReference>
<dbReference type="InterPro" id="IPR036866">
    <property type="entry name" value="RibonucZ/Hydroxyglut_hydro"/>
</dbReference>
<evidence type="ECO:0000256" key="4">
    <source>
        <dbReference type="ARBA" id="ARBA00012477"/>
    </source>
</evidence>
<evidence type="ECO:0000256" key="7">
    <source>
        <dbReference type="ARBA" id="ARBA00022723"/>
    </source>
</evidence>
<evidence type="ECO:0000256" key="3">
    <source>
        <dbReference type="ARBA" id="ARBA00007823"/>
    </source>
</evidence>
<dbReference type="PANTHER" id="PTHR12553">
    <property type="entry name" value="ZINC PHOSPHODIESTERASE ELAC PROTEIN 2"/>
    <property type="match status" value="1"/>
</dbReference>
<comment type="similarity">
    <text evidence="3">Belongs to the RNase Z family.</text>
</comment>
<feature type="domain" description="Metallo-beta-lactamase" evidence="12">
    <location>
        <begin position="638"/>
        <end position="846"/>
    </location>
</feature>
<evidence type="ECO:0000313" key="15">
    <source>
        <dbReference type="Proteomes" id="UP000070720"/>
    </source>
</evidence>
<dbReference type="AlphaFoldDB" id="A0A1C3YL10"/>
<reference evidence="15" key="1">
    <citation type="journal article" date="2007" name="Science">
        <title>The Fusarium graminearum genome reveals a link between localized polymorphism and pathogen specialization.</title>
        <authorList>
            <person name="Cuomo C.A."/>
            <person name="Gueldener U."/>
            <person name="Xu J.-R."/>
            <person name="Trail F."/>
            <person name="Turgeon B.G."/>
            <person name="Di Pietro A."/>
            <person name="Walton J.D."/>
            <person name="Ma L.-J."/>
            <person name="Baker S.E."/>
            <person name="Rep M."/>
            <person name="Adam G."/>
            <person name="Antoniw J."/>
            <person name="Baldwin T."/>
            <person name="Calvo S.E."/>
            <person name="Chang Y.-L."/>
            <person name="DeCaprio D."/>
            <person name="Gale L.R."/>
            <person name="Gnerre S."/>
            <person name="Goswami R.S."/>
            <person name="Hammond-Kosack K."/>
            <person name="Harris L.J."/>
            <person name="Hilburn K."/>
            <person name="Kennell J.C."/>
            <person name="Kroken S."/>
            <person name="Magnuson J.K."/>
            <person name="Mannhaupt G."/>
            <person name="Mauceli E.W."/>
            <person name="Mewes H.-W."/>
            <person name="Mitterbauer R."/>
            <person name="Muehlbauer G."/>
            <person name="Muensterkoetter M."/>
            <person name="Nelson D."/>
            <person name="O'Donnell K."/>
            <person name="Ouellet T."/>
            <person name="Qi W."/>
            <person name="Quesneville H."/>
            <person name="Roncero M.I.G."/>
            <person name="Seong K.-Y."/>
            <person name="Tetko I.V."/>
            <person name="Urban M."/>
            <person name="Waalwijk C."/>
            <person name="Ward T.J."/>
            <person name="Yao J."/>
            <person name="Birren B.W."/>
            <person name="Kistler H.C."/>
        </authorList>
    </citation>
    <scope>NUCLEOTIDE SEQUENCE [LARGE SCALE GENOMIC DNA]</scope>
    <source>
        <strain evidence="15">ATCC MYA-4620 / CBS 123657 / FGSC 9075 / NRRL 31084 / PH-1</strain>
    </source>
</reference>
<dbReference type="SUPFAM" id="SSF56281">
    <property type="entry name" value="Metallo-hydrolase/oxidoreductase"/>
    <property type="match status" value="2"/>
</dbReference>
<comment type="cofactor">
    <cofactor evidence="2">
        <name>Zn(2+)</name>
        <dbReference type="ChEBI" id="CHEBI:29105"/>
    </cofactor>
</comment>
<dbReference type="InterPro" id="IPR001279">
    <property type="entry name" value="Metallo-B-lactamas"/>
</dbReference>
<dbReference type="STRING" id="229533.A0A1C3YL10"/>
<keyword evidence="15" id="KW-1185">Reference proteome</keyword>
<dbReference type="FunCoup" id="A0A1C3YL10">
    <property type="interactions" value="1215"/>
</dbReference>
<evidence type="ECO:0000256" key="1">
    <source>
        <dbReference type="ARBA" id="ARBA00000402"/>
    </source>
</evidence>
<dbReference type="CDD" id="cd07718">
    <property type="entry name" value="RNaseZ_ELAC1_ELAC2-C-term-like_MBL-fold"/>
    <property type="match status" value="1"/>
</dbReference>
<name>A0A1C3YL10_GIBZE</name>